<evidence type="ECO:0000259" key="2">
    <source>
        <dbReference type="Pfam" id="PF26604"/>
    </source>
</evidence>
<evidence type="ECO:0000256" key="1">
    <source>
        <dbReference type="SAM" id="Phobius"/>
    </source>
</evidence>
<keyword evidence="1" id="KW-0472">Membrane</keyword>
<protein>
    <recommendedName>
        <fullName evidence="2">CBU-0592-like domain-containing protein</fullName>
    </recommendedName>
</protein>
<feature type="transmembrane region" description="Helical" evidence="1">
    <location>
        <begin position="53"/>
        <end position="71"/>
    </location>
</feature>
<accession>A0A1X4NHI3</accession>
<dbReference type="EMBL" id="JFKC01000021">
    <property type="protein sequence ID" value="OSQ46979.1"/>
    <property type="molecule type" value="Genomic_DNA"/>
</dbReference>
<gene>
    <name evidence="3" type="ORF">MGEO_16415</name>
</gene>
<dbReference type="RefSeq" id="WP_085640377.1">
    <property type="nucleotide sequence ID" value="NZ_PVTN01000020.1"/>
</dbReference>
<feature type="domain" description="CBU-0592-like" evidence="2">
    <location>
        <begin position="2"/>
        <end position="72"/>
    </location>
</feature>
<name>A0A1X4NHI3_9RHOB</name>
<dbReference type="AlphaFoldDB" id="A0A1X4NHI3"/>
<feature type="transmembrane region" description="Helical" evidence="1">
    <location>
        <begin position="7"/>
        <end position="33"/>
    </location>
</feature>
<evidence type="ECO:0000313" key="4">
    <source>
        <dbReference type="Proteomes" id="UP000193926"/>
    </source>
</evidence>
<organism evidence="3 4">
    <name type="scientific">Marivita geojedonensis</name>
    <dbReference type="NCBI Taxonomy" id="1123756"/>
    <lineage>
        <taxon>Bacteria</taxon>
        <taxon>Pseudomonadati</taxon>
        <taxon>Pseudomonadota</taxon>
        <taxon>Alphaproteobacteria</taxon>
        <taxon>Rhodobacterales</taxon>
        <taxon>Roseobacteraceae</taxon>
        <taxon>Marivita</taxon>
    </lineage>
</organism>
<keyword evidence="1" id="KW-0812">Transmembrane</keyword>
<sequence>MAGLLGVVLYIASDFLLHGGLVRISGYIYPAVYLTADGPEFFSLSQSFSRSSAIIQTMLIVISLFGIGRIIRFDA</sequence>
<keyword evidence="4" id="KW-1185">Reference proteome</keyword>
<keyword evidence="1" id="KW-1133">Transmembrane helix</keyword>
<evidence type="ECO:0000313" key="3">
    <source>
        <dbReference type="EMBL" id="OSQ46979.1"/>
    </source>
</evidence>
<dbReference type="Proteomes" id="UP000193926">
    <property type="component" value="Unassembled WGS sequence"/>
</dbReference>
<dbReference type="InterPro" id="IPR058058">
    <property type="entry name" value="CBU_0592-like"/>
</dbReference>
<dbReference type="STRING" id="1123756.MGEO_16415"/>
<proteinExistence type="predicted"/>
<dbReference type="NCBIfam" id="NF047864">
    <property type="entry name" value="CBU_0592_membra"/>
    <property type="match status" value="1"/>
</dbReference>
<reference evidence="3 4" key="1">
    <citation type="submission" date="2014-03" db="EMBL/GenBank/DDBJ databases">
        <title>The draft genome sequence of Marivita geojedonensis KCTC 23882.</title>
        <authorList>
            <person name="Lai Q."/>
            <person name="Shao Z."/>
        </authorList>
    </citation>
    <scope>NUCLEOTIDE SEQUENCE [LARGE SCALE GENOMIC DNA]</scope>
    <source>
        <strain evidence="3 4">DPG-138</strain>
    </source>
</reference>
<comment type="caution">
    <text evidence="3">The sequence shown here is derived from an EMBL/GenBank/DDBJ whole genome shotgun (WGS) entry which is preliminary data.</text>
</comment>
<dbReference type="Pfam" id="PF26604">
    <property type="entry name" value="CBU_0592"/>
    <property type="match status" value="1"/>
</dbReference>